<proteinExistence type="predicted"/>
<sequence length="88" mass="9619">MPATACHTAVMPQRYLSLADVAETLGVSVGQVRTMVTTGELEGFQMGGRKIWRVDVADLEAYVQRAKARTRERITSGAGFDDEGRDES</sequence>
<dbReference type="InterPro" id="IPR010093">
    <property type="entry name" value="SinI_DNA-bd"/>
</dbReference>
<protein>
    <recommendedName>
        <fullName evidence="1">Helix-turn-helix domain-containing protein</fullName>
    </recommendedName>
</protein>
<dbReference type="Proteomes" id="UP000315842">
    <property type="component" value="Unassembled WGS sequence"/>
</dbReference>
<keyword evidence="3" id="KW-1185">Reference proteome</keyword>
<reference evidence="2 3" key="1">
    <citation type="submission" date="2019-06" db="EMBL/GenBank/DDBJ databases">
        <title>Whole genome shotgun sequence of Cellulomonas uda NBRC 3747.</title>
        <authorList>
            <person name="Hosoyama A."/>
            <person name="Uohara A."/>
            <person name="Ohji S."/>
            <person name="Ichikawa N."/>
        </authorList>
    </citation>
    <scope>NUCLEOTIDE SEQUENCE [LARGE SCALE GENOMIC DNA]</scope>
    <source>
        <strain evidence="2 3">NBRC 3747</strain>
    </source>
</reference>
<evidence type="ECO:0000313" key="3">
    <source>
        <dbReference type="Proteomes" id="UP000315842"/>
    </source>
</evidence>
<dbReference type="EMBL" id="BJLP01000002">
    <property type="protein sequence ID" value="GEA79769.1"/>
    <property type="molecule type" value="Genomic_DNA"/>
</dbReference>
<comment type="caution">
    <text evidence="2">The sequence shown here is derived from an EMBL/GenBank/DDBJ whole genome shotgun (WGS) entry which is preliminary data.</text>
</comment>
<name>A0A4Y3K5J9_CELUD</name>
<dbReference type="GO" id="GO:0003677">
    <property type="term" value="F:DNA binding"/>
    <property type="evidence" value="ECO:0007669"/>
    <property type="project" value="InterPro"/>
</dbReference>
<dbReference type="SUPFAM" id="SSF46955">
    <property type="entry name" value="Putative DNA-binding domain"/>
    <property type="match status" value="1"/>
</dbReference>
<accession>A0A4Y3K5J9</accession>
<feature type="domain" description="Helix-turn-helix" evidence="1">
    <location>
        <begin position="15"/>
        <end position="65"/>
    </location>
</feature>
<organism evidence="2 3">
    <name type="scientific">Cellulomonas uda</name>
    <dbReference type="NCBI Taxonomy" id="1714"/>
    <lineage>
        <taxon>Bacteria</taxon>
        <taxon>Bacillati</taxon>
        <taxon>Actinomycetota</taxon>
        <taxon>Actinomycetes</taxon>
        <taxon>Micrococcales</taxon>
        <taxon>Cellulomonadaceae</taxon>
        <taxon>Cellulomonas</taxon>
    </lineage>
</organism>
<gene>
    <name evidence="2" type="ORF">CUD01_02130</name>
</gene>
<dbReference type="NCBIfam" id="TIGR01764">
    <property type="entry name" value="excise"/>
    <property type="match status" value="1"/>
</dbReference>
<dbReference type="AlphaFoldDB" id="A0A4Y3K5J9"/>
<evidence type="ECO:0000313" key="2">
    <source>
        <dbReference type="EMBL" id="GEA79769.1"/>
    </source>
</evidence>
<dbReference type="Pfam" id="PF12728">
    <property type="entry name" value="HTH_17"/>
    <property type="match status" value="1"/>
</dbReference>
<evidence type="ECO:0000259" key="1">
    <source>
        <dbReference type="Pfam" id="PF12728"/>
    </source>
</evidence>
<dbReference type="InterPro" id="IPR041657">
    <property type="entry name" value="HTH_17"/>
</dbReference>
<dbReference type="InterPro" id="IPR009061">
    <property type="entry name" value="DNA-bd_dom_put_sf"/>
</dbReference>